<protein>
    <recommendedName>
        <fullName evidence="8">Rx N-terminal domain-containing protein</fullName>
    </recommendedName>
</protein>
<dbReference type="Gene3D" id="3.80.10.10">
    <property type="entry name" value="Ribonuclease Inhibitor"/>
    <property type="match status" value="1"/>
</dbReference>
<evidence type="ECO:0000256" key="3">
    <source>
        <dbReference type="ARBA" id="ARBA00022821"/>
    </source>
</evidence>
<evidence type="ECO:0000256" key="2">
    <source>
        <dbReference type="ARBA" id="ARBA00022741"/>
    </source>
</evidence>
<feature type="domain" description="Disease resistance N-terminal" evidence="4">
    <location>
        <begin position="10"/>
        <end position="100"/>
    </location>
</feature>
<sequence length="512" mass="58017">MAATLVGGAFLNSTLNVLFDRLASKEFINFFRGRKHDESLLKKLKLKLLGLNKVLNDAEDKQITDPAVKKWLHELKGAVYDAEDLVDEIATEALRCKVEAEYQSGSNQVQSLISSFTKLFDDEIESKLEKMIDTLEDFLKEKDELGLREVAGRNWSQTRLPTTSLVDESDVYGRENEKEELMKLLEDDKPCGTFENVRHFSCVQRNFDGVDKLRLIKDAKCLRTFLQINHGLLSEMLWLSNKVLDEIILGMPRLRLLSLSQYEFEELPCSIGKLIHLRFLDLSYSRITQLPESVCTLYNLETLLLSKCRSLRTLPADLGKLISLRLLEISGDHPFGTDLKEMPVSISRLKDLQQLTEFVVGKCSGSGINGLKELNSLCGEITISGLENVTSGNDASEAKLKEKKHLKSLFLRWRSTTEDSQKERDVLENLEPHTNLEMLGITNYGGTRFPNWLGDKSFCNMVSLTLVNFENCFSLPPLGQMSSLETLMIRDFPEIETFPEGGLPSGLTRLYI</sequence>
<name>A0A834FVB9_RHOSS</name>
<feature type="domain" description="R13L1/DRL21-like LRR repeat region" evidence="5">
    <location>
        <begin position="368"/>
        <end position="491"/>
    </location>
</feature>
<dbReference type="OrthoDB" id="773208at2759"/>
<dbReference type="InterPro" id="IPR041118">
    <property type="entry name" value="Rx_N"/>
</dbReference>
<proteinExistence type="predicted"/>
<gene>
    <name evidence="6" type="ORF">RHSIM_RhsimUnG0246100</name>
</gene>
<keyword evidence="3" id="KW-0611">Plant defense</keyword>
<dbReference type="InterPro" id="IPR032675">
    <property type="entry name" value="LRR_dom_sf"/>
</dbReference>
<evidence type="ECO:0000259" key="4">
    <source>
        <dbReference type="Pfam" id="PF18052"/>
    </source>
</evidence>
<reference evidence="6" key="1">
    <citation type="submission" date="2019-11" db="EMBL/GenBank/DDBJ databases">
        <authorList>
            <person name="Liu Y."/>
            <person name="Hou J."/>
            <person name="Li T.-Q."/>
            <person name="Guan C.-H."/>
            <person name="Wu X."/>
            <person name="Wu H.-Z."/>
            <person name="Ling F."/>
            <person name="Zhang R."/>
            <person name="Shi X.-G."/>
            <person name="Ren J.-P."/>
            <person name="Chen E.-F."/>
            <person name="Sun J.-M."/>
        </authorList>
    </citation>
    <scope>NUCLEOTIDE SEQUENCE</scope>
    <source>
        <strain evidence="6">Adult_tree_wgs_1</strain>
        <tissue evidence="6">Leaves</tissue>
    </source>
</reference>
<dbReference type="GO" id="GO:0006952">
    <property type="term" value="P:defense response"/>
    <property type="evidence" value="ECO:0007669"/>
    <property type="project" value="UniProtKB-KW"/>
</dbReference>
<keyword evidence="7" id="KW-1185">Reference proteome</keyword>
<dbReference type="InterPro" id="IPR056789">
    <property type="entry name" value="LRR_R13L1-DRL21"/>
</dbReference>
<dbReference type="Proteomes" id="UP000626092">
    <property type="component" value="Unassembled WGS sequence"/>
</dbReference>
<dbReference type="Gene3D" id="1.20.5.4130">
    <property type="match status" value="1"/>
</dbReference>
<dbReference type="Pfam" id="PF18052">
    <property type="entry name" value="Rx_N"/>
    <property type="match status" value="1"/>
</dbReference>
<keyword evidence="2" id="KW-0547">Nucleotide-binding</keyword>
<dbReference type="Pfam" id="PF25019">
    <property type="entry name" value="LRR_R13L1-DRL21"/>
    <property type="match status" value="1"/>
</dbReference>
<keyword evidence="1" id="KW-0677">Repeat</keyword>
<dbReference type="EMBL" id="WJXA01000546">
    <property type="protein sequence ID" value="KAF7112274.1"/>
    <property type="molecule type" value="Genomic_DNA"/>
</dbReference>
<accession>A0A834FVB9</accession>
<evidence type="ECO:0000313" key="6">
    <source>
        <dbReference type="EMBL" id="KAF7112274.1"/>
    </source>
</evidence>
<dbReference type="PANTHER" id="PTHR47186:SF18">
    <property type="entry name" value="RX N-TERMINAL DOMAIN-CONTAINING PROTEIN"/>
    <property type="match status" value="1"/>
</dbReference>
<evidence type="ECO:0000313" key="7">
    <source>
        <dbReference type="Proteomes" id="UP000626092"/>
    </source>
</evidence>
<dbReference type="GO" id="GO:0000166">
    <property type="term" value="F:nucleotide binding"/>
    <property type="evidence" value="ECO:0007669"/>
    <property type="project" value="UniProtKB-KW"/>
</dbReference>
<organism evidence="6 7">
    <name type="scientific">Rhododendron simsii</name>
    <name type="common">Sims's rhododendron</name>
    <dbReference type="NCBI Taxonomy" id="118357"/>
    <lineage>
        <taxon>Eukaryota</taxon>
        <taxon>Viridiplantae</taxon>
        <taxon>Streptophyta</taxon>
        <taxon>Embryophyta</taxon>
        <taxon>Tracheophyta</taxon>
        <taxon>Spermatophyta</taxon>
        <taxon>Magnoliopsida</taxon>
        <taxon>eudicotyledons</taxon>
        <taxon>Gunneridae</taxon>
        <taxon>Pentapetalae</taxon>
        <taxon>asterids</taxon>
        <taxon>Ericales</taxon>
        <taxon>Ericaceae</taxon>
        <taxon>Ericoideae</taxon>
        <taxon>Rhodoreae</taxon>
        <taxon>Rhododendron</taxon>
    </lineage>
</organism>
<dbReference type="PANTHER" id="PTHR47186">
    <property type="entry name" value="LEUCINE-RICH REPEAT-CONTAINING PROTEIN 57"/>
    <property type="match status" value="1"/>
</dbReference>
<evidence type="ECO:0000259" key="5">
    <source>
        <dbReference type="Pfam" id="PF25019"/>
    </source>
</evidence>
<dbReference type="AlphaFoldDB" id="A0A834FVB9"/>
<comment type="caution">
    <text evidence="6">The sequence shown here is derived from an EMBL/GenBank/DDBJ whole genome shotgun (WGS) entry which is preliminary data.</text>
</comment>
<evidence type="ECO:0000256" key="1">
    <source>
        <dbReference type="ARBA" id="ARBA00022737"/>
    </source>
</evidence>
<dbReference type="SUPFAM" id="SSF52058">
    <property type="entry name" value="L domain-like"/>
    <property type="match status" value="1"/>
</dbReference>
<evidence type="ECO:0008006" key="8">
    <source>
        <dbReference type="Google" id="ProtNLM"/>
    </source>
</evidence>